<sequence length="458" mass="50902">MKIVSRKSLGIQCVFDIGLEQDHNFLLNNGYIASNCFNKSHSVAYGYVTYQTAYLKANYPVEYMAALLSSVSGDQDKVQRYIANCRSMGIPVVPPDVNSSGEDFTPHGHQILFGLAAIKNLGAGPIASILQARQDGAFTSLADLCSRLDSRSLNKKALEALIQTGALDLLEPNRHQLMNDLDITMEWASRRAKELASGQGNLFDFFGESSNTKTFDTAPTTTRVQDYSSQEKLRMEKELLGFYISDHPLSVVSRSAKLMAPINLCDIPDSSETKIVTAIALILDIKEVVTKKGDRMAILQLEDLTGSTEAVVFPKTFDKVKHLLEKDKRLMVWGKIDRRDEQTQLIIDNMQPIESVRMVRVELTREQASDRQVLQQLKTALNPNPNYSNSNQGNSGYGNSSYGRNEPDNSGKIPVIAAIEYMPKLVRLGNQFWVEDEETAVKALQQAGFKATYDALVT</sequence>
<gene>
    <name evidence="4" type="ORF">H6G05_05040</name>
</gene>
<proteinExistence type="predicted"/>
<dbReference type="PANTHER" id="PTHR32294">
    <property type="entry name" value="DNA POLYMERASE III SUBUNIT ALPHA"/>
    <property type="match status" value="1"/>
</dbReference>
<dbReference type="Gene3D" id="2.170.16.10">
    <property type="entry name" value="Hedgehog/Intein (Hint) domain"/>
    <property type="match status" value="1"/>
</dbReference>
<dbReference type="PROSITE" id="PS50818">
    <property type="entry name" value="INTEIN_C_TER"/>
    <property type="match status" value="1"/>
</dbReference>
<evidence type="ECO:0000259" key="2">
    <source>
        <dbReference type="Pfam" id="PF01336"/>
    </source>
</evidence>
<dbReference type="Proteomes" id="UP000618445">
    <property type="component" value="Unassembled WGS sequence"/>
</dbReference>
<dbReference type="Pfam" id="PF01336">
    <property type="entry name" value="tRNA_anti-codon"/>
    <property type="match status" value="1"/>
</dbReference>
<evidence type="ECO:0000256" key="1">
    <source>
        <dbReference type="SAM" id="MobiDB-lite"/>
    </source>
</evidence>
<dbReference type="NCBIfam" id="TIGR01443">
    <property type="entry name" value="intein_Cterm"/>
    <property type="match status" value="1"/>
</dbReference>
<feature type="domain" description="DNA polymerase helix-hairpin-helix motif" evidence="3">
    <location>
        <begin position="89"/>
        <end position="177"/>
    </location>
</feature>
<feature type="domain" description="OB" evidence="2">
    <location>
        <begin position="281"/>
        <end position="353"/>
    </location>
</feature>
<dbReference type="InterPro" id="IPR030934">
    <property type="entry name" value="Intein_C"/>
</dbReference>
<name>A0ABR8C6H9_9CYAN</name>
<comment type="caution">
    <text evidence="4">The sequence shown here is derived from an EMBL/GenBank/DDBJ whole genome shotgun (WGS) entry which is preliminary data.</text>
</comment>
<feature type="compositionally biased region" description="Low complexity" evidence="1">
    <location>
        <begin position="382"/>
        <end position="403"/>
    </location>
</feature>
<dbReference type="InterPro" id="IPR004805">
    <property type="entry name" value="DnaE2/DnaE/PolC"/>
</dbReference>
<organism evidence="4 5">
    <name type="scientific">Phormidium tenue FACHB-1050</name>
    <dbReference type="NCBI Taxonomy" id="2692857"/>
    <lineage>
        <taxon>Bacteria</taxon>
        <taxon>Bacillati</taxon>
        <taxon>Cyanobacteriota</taxon>
        <taxon>Cyanophyceae</taxon>
        <taxon>Oscillatoriophycideae</taxon>
        <taxon>Oscillatoriales</taxon>
        <taxon>Oscillatoriaceae</taxon>
        <taxon>Phormidium</taxon>
    </lineage>
</organism>
<evidence type="ECO:0000313" key="4">
    <source>
        <dbReference type="EMBL" id="MBD2316211.1"/>
    </source>
</evidence>
<accession>A0ABR8C6H9</accession>
<keyword evidence="5" id="KW-1185">Reference proteome</keyword>
<dbReference type="InterPro" id="IPR004365">
    <property type="entry name" value="NA-bd_OB_tRNA"/>
</dbReference>
<protein>
    <submittedName>
        <fullName evidence="4">Trans-splicing intein-formed DNA polymerase III subunit alpha C-terminal partner DnaE-C</fullName>
    </submittedName>
</protein>
<evidence type="ECO:0000259" key="3">
    <source>
        <dbReference type="Pfam" id="PF14579"/>
    </source>
</evidence>
<reference evidence="4 5" key="1">
    <citation type="journal article" date="2020" name="ISME J.">
        <title>Comparative genomics reveals insights into cyanobacterial evolution and habitat adaptation.</title>
        <authorList>
            <person name="Chen M.Y."/>
            <person name="Teng W.K."/>
            <person name="Zhao L."/>
            <person name="Hu C.X."/>
            <person name="Zhou Y.K."/>
            <person name="Han B.P."/>
            <person name="Song L.R."/>
            <person name="Shu W.S."/>
        </authorList>
    </citation>
    <scope>NUCLEOTIDE SEQUENCE [LARGE SCALE GENOMIC DNA]</scope>
    <source>
        <strain evidence="4 5">FACHB-1050</strain>
    </source>
</reference>
<feature type="region of interest" description="Disordered" evidence="1">
    <location>
        <begin position="380"/>
        <end position="408"/>
    </location>
</feature>
<evidence type="ECO:0000313" key="5">
    <source>
        <dbReference type="Proteomes" id="UP000618445"/>
    </source>
</evidence>
<dbReference type="InterPro" id="IPR029460">
    <property type="entry name" value="DNAPol_HHH"/>
</dbReference>
<dbReference type="CDD" id="cd04485">
    <property type="entry name" value="DnaE_OBF"/>
    <property type="match status" value="1"/>
</dbReference>
<dbReference type="EMBL" id="JACJQY010000005">
    <property type="protein sequence ID" value="MBD2316211.1"/>
    <property type="molecule type" value="Genomic_DNA"/>
</dbReference>
<dbReference type="Gene3D" id="1.10.150.870">
    <property type="match status" value="1"/>
</dbReference>
<dbReference type="PANTHER" id="PTHR32294:SF0">
    <property type="entry name" value="DNA POLYMERASE III SUBUNIT ALPHA"/>
    <property type="match status" value="1"/>
</dbReference>
<dbReference type="Pfam" id="PF14579">
    <property type="entry name" value="HHH_6"/>
    <property type="match status" value="1"/>
</dbReference>
<dbReference type="RefSeq" id="WP_190576866.1">
    <property type="nucleotide sequence ID" value="NZ_CAWPQU010000045.1"/>
</dbReference>